<protein>
    <submittedName>
        <fullName evidence="1">Uncharacterized protein</fullName>
    </submittedName>
</protein>
<organism evidence="1 2">
    <name type="scientific">Solanum tuberosum</name>
    <name type="common">Potato</name>
    <dbReference type="NCBI Taxonomy" id="4113"/>
    <lineage>
        <taxon>Eukaryota</taxon>
        <taxon>Viridiplantae</taxon>
        <taxon>Streptophyta</taxon>
        <taxon>Embryophyta</taxon>
        <taxon>Tracheophyta</taxon>
        <taxon>Spermatophyta</taxon>
        <taxon>Magnoliopsida</taxon>
        <taxon>eudicotyledons</taxon>
        <taxon>Gunneridae</taxon>
        <taxon>Pentapetalae</taxon>
        <taxon>asterids</taxon>
        <taxon>lamiids</taxon>
        <taxon>Solanales</taxon>
        <taxon>Solanaceae</taxon>
        <taxon>Solanoideae</taxon>
        <taxon>Solaneae</taxon>
        <taxon>Solanum</taxon>
    </lineage>
</organism>
<accession>A0ABQ7UAA6</accession>
<evidence type="ECO:0000313" key="1">
    <source>
        <dbReference type="EMBL" id="KAH0743579.1"/>
    </source>
</evidence>
<evidence type="ECO:0000313" key="2">
    <source>
        <dbReference type="Proteomes" id="UP000826656"/>
    </source>
</evidence>
<sequence>MATSYMFNHSSLSLLAAMGITYLPSSIIMSSMPPEVVIAEEIGRARMLTLNRPKHLNFISGKVALTSKLSHATCGVKKF</sequence>
<gene>
    <name evidence="1" type="ORF">KY290_031572</name>
</gene>
<comment type="caution">
    <text evidence="1">The sequence shown here is derived from an EMBL/GenBank/DDBJ whole genome shotgun (WGS) entry which is preliminary data.</text>
</comment>
<name>A0ABQ7UAA6_SOLTU</name>
<dbReference type="EMBL" id="JAIVGD010000023">
    <property type="protein sequence ID" value="KAH0743579.1"/>
    <property type="molecule type" value="Genomic_DNA"/>
</dbReference>
<proteinExistence type="predicted"/>
<keyword evidence="2" id="KW-1185">Reference proteome</keyword>
<reference evidence="1 2" key="1">
    <citation type="journal article" date="2021" name="bioRxiv">
        <title>Chromosome-scale and haplotype-resolved genome assembly of a tetraploid potato cultivar.</title>
        <authorList>
            <person name="Sun H."/>
            <person name="Jiao W.-B."/>
            <person name="Krause K."/>
            <person name="Campoy J.A."/>
            <person name="Goel M."/>
            <person name="Folz-Donahue K."/>
            <person name="Kukat C."/>
            <person name="Huettel B."/>
            <person name="Schneeberger K."/>
        </authorList>
    </citation>
    <scope>NUCLEOTIDE SEQUENCE [LARGE SCALE GENOMIC DNA]</scope>
    <source>
        <strain evidence="1">SolTubOtavaFocal</strain>
        <tissue evidence="1">Leaves</tissue>
    </source>
</reference>
<dbReference type="Proteomes" id="UP000826656">
    <property type="component" value="Unassembled WGS sequence"/>
</dbReference>